<feature type="transmembrane region" description="Helical" evidence="1">
    <location>
        <begin position="434"/>
        <end position="455"/>
    </location>
</feature>
<dbReference type="Pfam" id="PF18949">
    <property type="entry name" value="DUF5693"/>
    <property type="match status" value="1"/>
</dbReference>
<sequence>MKKNYNKFLLLIILVGLFFSLFLNWQRYKVEQANTTVETVMEYAAITRLAHSEGIPEGEALKIFKDKGVTTLALFDTTLDKLSNAGAVSVVTGAELLHAQKLGQLAPEWQAIVKNTEFNSAAVYISQGKSPRALQDIEEDIALRFGKNRLKVLNQEPKILQFTGDLDMIKDNFSTDEQKGVREMDLGISSDELAAAKAAGFMVMVRPVNYSVPYTETAAGSKKQIDAFFARLDASGAKVSSLVPSGKSVLGFKTDMPYVAKKMQERKITLGMVEGVTQLQFAPAEGLTELAKLTGYQVARTYVIDKIEQKRMSMYDAFRRWALSDEERNIRINYIKTFLTPRDGKTLLATNVDYVDKICRSVEQKGFTSGEAGIFKPYLSNAFLILPLIFAVVAAWVIYAGLLFNLSDRKQYILLLFGGLLLSAGLFVPGKYTIVRLTVALGSATMIPVLSMNYIMQLWEKHRNDRETLFGIIRIATLELIAAVLFSLIGGAILAAILSDIRFLLEIDIYRGVKLTFLLPVLLMAALFCKSHSLWEGDKVEEGIIKRISNVLNKPLNFKLIMWLGLLGFVAWVFIGRSGHTEGVPVPDIEMKLRLFLERAMYARPREKEFMIGHPAFYLAAYAAYKKLPNMFYMVFVLLATIGQASLVQTFAHMRTPVIMSYIRAFDGLALGIILGIIAIAIFAFIYPYLQKLQRRM</sequence>
<gene>
    <name evidence="2" type="ORF">SDC9_40900</name>
</gene>
<proteinExistence type="predicted"/>
<keyword evidence="1" id="KW-1133">Transmembrane helix</keyword>
<accession>A0A644VTJ8</accession>
<dbReference type="AlphaFoldDB" id="A0A644VTJ8"/>
<keyword evidence="1" id="KW-0812">Transmembrane</keyword>
<dbReference type="EMBL" id="VSSQ01000440">
    <property type="protein sequence ID" value="MPL94745.1"/>
    <property type="molecule type" value="Genomic_DNA"/>
</dbReference>
<keyword evidence="1" id="KW-0472">Membrane</keyword>
<reference evidence="2" key="1">
    <citation type="submission" date="2019-08" db="EMBL/GenBank/DDBJ databases">
        <authorList>
            <person name="Kucharzyk K."/>
            <person name="Murdoch R.W."/>
            <person name="Higgins S."/>
            <person name="Loffler F."/>
        </authorList>
    </citation>
    <scope>NUCLEOTIDE SEQUENCE</scope>
</reference>
<feature type="transmembrane region" description="Helical" evidence="1">
    <location>
        <begin position="669"/>
        <end position="690"/>
    </location>
</feature>
<organism evidence="2">
    <name type="scientific">bioreactor metagenome</name>
    <dbReference type="NCBI Taxonomy" id="1076179"/>
    <lineage>
        <taxon>unclassified sequences</taxon>
        <taxon>metagenomes</taxon>
        <taxon>ecological metagenomes</taxon>
    </lineage>
</organism>
<evidence type="ECO:0000256" key="1">
    <source>
        <dbReference type="SAM" id="Phobius"/>
    </source>
</evidence>
<feature type="transmembrane region" description="Helical" evidence="1">
    <location>
        <begin position="476"/>
        <end position="497"/>
    </location>
</feature>
<feature type="transmembrane region" description="Helical" evidence="1">
    <location>
        <begin position="556"/>
        <end position="575"/>
    </location>
</feature>
<evidence type="ECO:0000313" key="2">
    <source>
        <dbReference type="EMBL" id="MPL94745.1"/>
    </source>
</evidence>
<feature type="transmembrane region" description="Helical" evidence="1">
    <location>
        <begin position="631"/>
        <end position="648"/>
    </location>
</feature>
<name>A0A644VTJ8_9ZZZZ</name>
<comment type="caution">
    <text evidence="2">The sequence shown here is derived from an EMBL/GenBank/DDBJ whole genome shotgun (WGS) entry which is preliminary data.</text>
</comment>
<feature type="transmembrane region" description="Helical" evidence="1">
    <location>
        <begin position="411"/>
        <end position="428"/>
    </location>
</feature>
<protein>
    <submittedName>
        <fullName evidence="2">Uncharacterized protein</fullName>
    </submittedName>
</protein>
<feature type="transmembrane region" description="Helical" evidence="1">
    <location>
        <begin position="509"/>
        <end position="529"/>
    </location>
</feature>
<dbReference type="InterPro" id="IPR043748">
    <property type="entry name" value="DUF5693"/>
</dbReference>
<feature type="transmembrane region" description="Helical" evidence="1">
    <location>
        <begin position="382"/>
        <end position="404"/>
    </location>
</feature>